<dbReference type="Pfam" id="PF05272">
    <property type="entry name" value="VapE-like_dom"/>
    <property type="match status" value="1"/>
</dbReference>
<dbReference type="InterPro" id="IPR007936">
    <property type="entry name" value="VapE-like_dom"/>
</dbReference>
<sequence>MAYLLDRLEQLKISEEQNSIEVIRVEGEEHRTTTNYFSSDEHDNIRILYPRLDGHVYTFDSGSKNNPDKWFYRTRLKNPKSPSEKYTQPAKSGTRPFFPKNIISKYLNKTEIHTLTITEGEFKAFKADIHGFDIVGVPSIHAFYGENKELHADIVDLIEVCNVKNLIFLTDADTLSVNWEPKKDLAKRATSFYSAVRNFAEASQKIEILKQITFAHIHAKYEDNAKGLDDLLVSLEGKEEEILKDLTFKIKRHFNFIDLTTFKKTQLLNYFGIGKNVEDFYKLYSKYIAEEKFIFRDVEYQYNGKKVVVIEQEDSFNDDMQNRALFTEKLLFQIRETTIANIKKGQHQNKTISDCQYIVENFHEKTISDIKLKSMIEKLYIENKSIFNINNLHYILKLKQIFERNYNNFRRNELSGACEINGKALSDSDINTIMLDIEVSELLGYSRTGVPIGLSQDKFYQFINSNYTMSYHPIKEFFENSPEPTETGLISKLAKTIITNQGLEDDSFAPNFVEHFLTKWLVSCIASVYGTPNPLLLILSGTKQRTGKTEFFRRLLPPELKTFMSENKITEEKDQVLAMIMSEKFMILDDEMSGLTKADAKRVKYLCSVLSFTYKRPYAKGTTTVARLANLCATTNDPNILTDPTGNRRLIPIDVQAIDHTNYNAIDKTQLWLEIYQLYKSGYKYALDSDDVKLLNDNTKSFEAIDKDSEWLNIYFDNPNNIKNIEEAGIVGIQEMTASEISHYVKEKTGHIINVFTLKIKLEKELGLIQQRTNKKRYFNIAVLK</sequence>
<dbReference type="RefSeq" id="WP_323697847.1">
    <property type="nucleotide sequence ID" value="NZ_JAYGIL010000021.1"/>
</dbReference>
<evidence type="ECO:0000259" key="1">
    <source>
        <dbReference type="Pfam" id="PF05272"/>
    </source>
</evidence>
<dbReference type="PANTHER" id="PTHR34985">
    <property type="entry name" value="SLR0554 PROTEIN"/>
    <property type="match status" value="1"/>
</dbReference>
<evidence type="ECO:0000313" key="2">
    <source>
        <dbReference type="EMBL" id="MEA5404472.1"/>
    </source>
</evidence>
<accession>A0ABU5S7M3</accession>
<gene>
    <name evidence="2" type="ORF">VB776_16185</name>
</gene>
<feature type="domain" description="Virulence-associated protein E-like" evidence="1">
    <location>
        <begin position="512"/>
        <end position="702"/>
    </location>
</feature>
<name>A0ABU5S7M3_9BACT</name>
<dbReference type="PANTHER" id="PTHR34985:SF1">
    <property type="entry name" value="SLR0554 PROTEIN"/>
    <property type="match status" value="1"/>
</dbReference>
<dbReference type="Proteomes" id="UP001303899">
    <property type="component" value="Unassembled WGS sequence"/>
</dbReference>
<evidence type="ECO:0000313" key="3">
    <source>
        <dbReference type="Proteomes" id="UP001303899"/>
    </source>
</evidence>
<keyword evidence="3" id="KW-1185">Reference proteome</keyword>
<protein>
    <submittedName>
        <fullName evidence="2">VapE domain-containing protein</fullName>
    </submittedName>
</protein>
<proteinExistence type="predicted"/>
<comment type="caution">
    <text evidence="2">The sequence shown here is derived from an EMBL/GenBank/DDBJ whole genome shotgun (WGS) entry which is preliminary data.</text>
</comment>
<reference evidence="2 3" key="1">
    <citation type="submission" date="2023-12" db="EMBL/GenBank/DDBJ databases">
        <title>Novel species of the genus Arcicella isolated from rivers.</title>
        <authorList>
            <person name="Lu H."/>
        </authorList>
    </citation>
    <scope>NUCLEOTIDE SEQUENCE [LARGE SCALE GENOMIC DNA]</scope>
    <source>
        <strain evidence="2 3">DC2W</strain>
    </source>
</reference>
<organism evidence="2 3">
    <name type="scientific">Arcicella gelida</name>
    <dbReference type="NCBI Taxonomy" id="2984195"/>
    <lineage>
        <taxon>Bacteria</taxon>
        <taxon>Pseudomonadati</taxon>
        <taxon>Bacteroidota</taxon>
        <taxon>Cytophagia</taxon>
        <taxon>Cytophagales</taxon>
        <taxon>Flectobacillaceae</taxon>
        <taxon>Arcicella</taxon>
    </lineage>
</organism>
<dbReference type="EMBL" id="JAYGIL010000021">
    <property type="protein sequence ID" value="MEA5404472.1"/>
    <property type="molecule type" value="Genomic_DNA"/>
</dbReference>